<organism evidence="1 2">
    <name type="scientific">Cavenderia fasciculata</name>
    <name type="common">Slime mold</name>
    <name type="synonym">Dictyostelium fasciculatum</name>
    <dbReference type="NCBI Taxonomy" id="261658"/>
    <lineage>
        <taxon>Eukaryota</taxon>
        <taxon>Amoebozoa</taxon>
        <taxon>Evosea</taxon>
        <taxon>Eumycetozoa</taxon>
        <taxon>Dictyostelia</taxon>
        <taxon>Acytosteliales</taxon>
        <taxon>Cavenderiaceae</taxon>
        <taxon>Cavenderia</taxon>
    </lineage>
</organism>
<sequence>MIFKNLSKLSPISIHRNNQKVSVQSYSDVSSDPVNSVACRRRRGCNNIDIDIDIDICIDNGSDYHVKVIIIKFNKWTQQP</sequence>
<dbReference type="KEGG" id="dfa:DFA_02635"/>
<protein>
    <submittedName>
        <fullName evidence="1">Uncharacterized protein</fullName>
    </submittedName>
</protein>
<name>F4PZY2_CACFS</name>
<dbReference type="AlphaFoldDB" id="F4PZY2"/>
<dbReference type="EMBL" id="GL883017">
    <property type="protein sequence ID" value="EGG18896.1"/>
    <property type="molecule type" value="Genomic_DNA"/>
</dbReference>
<evidence type="ECO:0000313" key="2">
    <source>
        <dbReference type="Proteomes" id="UP000007797"/>
    </source>
</evidence>
<dbReference type="GeneID" id="14871011"/>
<gene>
    <name evidence="1" type="ORF">DFA_02635</name>
</gene>
<proteinExistence type="predicted"/>
<dbReference type="RefSeq" id="XP_004357358.1">
    <property type="nucleotide sequence ID" value="XM_004357302.1"/>
</dbReference>
<evidence type="ECO:0000313" key="1">
    <source>
        <dbReference type="EMBL" id="EGG18896.1"/>
    </source>
</evidence>
<keyword evidence="2" id="KW-1185">Reference proteome</keyword>
<accession>F4PZY2</accession>
<reference evidence="2" key="1">
    <citation type="journal article" date="2011" name="Genome Res.">
        <title>Phylogeny-wide analysis of social amoeba genomes highlights ancient origins for complex intercellular communication.</title>
        <authorList>
            <person name="Heidel A.J."/>
            <person name="Lawal H.M."/>
            <person name="Felder M."/>
            <person name="Schilde C."/>
            <person name="Helps N.R."/>
            <person name="Tunggal B."/>
            <person name="Rivero F."/>
            <person name="John U."/>
            <person name="Schleicher M."/>
            <person name="Eichinger L."/>
            <person name="Platzer M."/>
            <person name="Noegel A.A."/>
            <person name="Schaap P."/>
            <person name="Gloeckner G."/>
        </authorList>
    </citation>
    <scope>NUCLEOTIDE SEQUENCE [LARGE SCALE GENOMIC DNA]</scope>
    <source>
        <strain evidence="2">SH3</strain>
    </source>
</reference>
<dbReference type="Proteomes" id="UP000007797">
    <property type="component" value="Unassembled WGS sequence"/>
</dbReference>